<evidence type="ECO:0000256" key="1">
    <source>
        <dbReference type="ARBA" id="ARBA00004308"/>
    </source>
</evidence>
<dbReference type="CDD" id="cd13553">
    <property type="entry name" value="PBP2_NrtA_CpmA_like"/>
    <property type="match status" value="1"/>
</dbReference>
<dbReference type="AlphaFoldDB" id="A0A1V0GML4"/>
<dbReference type="RefSeq" id="WP_080620103.1">
    <property type="nucleotide sequence ID" value="NZ_CAWMZI010000003.1"/>
</dbReference>
<dbReference type="KEGG" id="pye:A6J80_00895"/>
<dbReference type="EMBL" id="CP020440">
    <property type="protein sequence ID" value="ARC35092.1"/>
    <property type="molecule type" value="Genomic_DNA"/>
</dbReference>
<dbReference type="Gene3D" id="3.40.190.10">
    <property type="entry name" value="Periplasmic binding protein-like II"/>
    <property type="match status" value="2"/>
</dbReference>
<dbReference type="Pfam" id="PF13379">
    <property type="entry name" value="NMT1_2"/>
    <property type="match status" value="1"/>
</dbReference>
<dbReference type="Proteomes" id="UP000191257">
    <property type="component" value="Plasmid unnamed2"/>
</dbReference>
<sequence>MNLTPLRLGYLPLIDAAPLVVAHELGFAAEEGLGLDLVRQTAWAQSRDMLGAGLVDAAHMLAPMPVAQAMGLGPRMPALDLLMVLSQGGQAVAVSRDLTARLRARGQDFAFDDARAAGLALRAVAPQGLRVAVPFAFSTQHELIAHWLGACGVGDVRVTTVPPPMMADALASAEVDAFCVGEPWASFAVERGLAALLLPGNAIWAAAPEKGLVMRRDLAEGRPEITGRLMRAVWRACRWLDEAQNRGTAADILSRPAYLDLSPELAERGLTGRLMVTPDGDMRQDAHFIAFHDGAANFPWKSRAALFAHRIAQRHGLDPGPAMQAAMGHFRTDLYRQHLRPAGAALPGASSRVEGALPQDRLVAAEKGQMILGADGFFDGFTFDPAAPASTN</sequence>
<keyword evidence="7" id="KW-1185">Reference proteome</keyword>
<comment type="subcellular location">
    <subcellularLocation>
        <location evidence="1">Endomembrane system</location>
    </subcellularLocation>
</comment>
<reference evidence="6" key="1">
    <citation type="submission" date="2017-12" db="EMBL/GenBank/DDBJ databases">
        <title>FDA dAtabase for Regulatory Grade micrObial Sequences (FDA-ARGOS): Supporting development and validation of Infectious Disease Dx tests.</title>
        <authorList>
            <person name="Campos J."/>
            <person name="Goldberg B."/>
            <person name="Tallon L."/>
            <person name="Sadzewicz L."/>
            <person name="Sengamalay N."/>
            <person name="Ott S."/>
            <person name="Godinez A."/>
            <person name="Nagaraj S."/>
            <person name="Vyas G."/>
            <person name="Aluvathingal J."/>
            <person name="Nadendla S."/>
            <person name="Geyer C."/>
            <person name="Nandy P."/>
            <person name="Hobson J."/>
            <person name="Sichtig H."/>
        </authorList>
    </citation>
    <scope>NUCLEOTIDE SEQUENCE</scope>
    <source>
        <strain evidence="6">FDAARGOS_252</strain>
        <plasmid evidence="6">unnamed2</plasmid>
    </source>
</reference>
<organism evidence="6 7">
    <name type="scientific">Paracoccus yeei</name>
    <dbReference type="NCBI Taxonomy" id="147645"/>
    <lineage>
        <taxon>Bacteria</taxon>
        <taxon>Pseudomonadati</taxon>
        <taxon>Pseudomonadota</taxon>
        <taxon>Alphaproteobacteria</taxon>
        <taxon>Rhodobacterales</taxon>
        <taxon>Paracoccaceae</taxon>
        <taxon>Paracoccus</taxon>
    </lineage>
</organism>
<keyword evidence="3" id="KW-1003">Cell membrane</keyword>
<evidence type="ECO:0000256" key="4">
    <source>
        <dbReference type="ARBA" id="ARBA00022519"/>
    </source>
</evidence>
<dbReference type="InterPro" id="IPR044527">
    <property type="entry name" value="NrtA/CpmA_ABC-bd_dom"/>
</dbReference>
<evidence type="ECO:0000313" key="6">
    <source>
        <dbReference type="EMBL" id="ARC35092.1"/>
    </source>
</evidence>
<dbReference type="eggNOG" id="COG0715">
    <property type="taxonomic scope" value="Bacteria"/>
</dbReference>
<evidence type="ECO:0000256" key="5">
    <source>
        <dbReference type="ARBA" id="ARBA00023136"/>
    </source>
</evidence>
<proteinExistence type="predicted"/>
<evidence type="ECO:0000313" key="7">
    <source>
        <dbReference type="Proteomes" id="UP000191257"/>
    </source>
</evidence>
<accession>A0A1V0GML4</accession>
<evidence type="ECO:0000256" key="3">
    <source>
        <dbReference type="ARBA" id="ARBA00022475"/>
    </source>
</evidence>
<dbReference type="GO" id="GO:0012505">
    <property type="term" value="C:endomembrane system"/>
    <property type="evidence" value="ECO:0007669"/>
    <property type="project" value="UniProtKB-SubCell"/>
</dbReference>
<geneLocation type="plasmid" evidence="6 7">
    <name>unnamed2</name>
</geneLocation>
<evidence type="ECO:0000256" key="2">
    <source>
        <dbReference type="ARBA" id="ARBA00022448"/>
    </source>
</evidence>
<keyword evidence="6" id="KW-0614">Plasmid</keyword>
<keyword evidence="5" id="KW-0472">Membrane</keyword>
<keyword evidence="2" id="KW-0813">Transport</keyword>
<protein>
    <submittedName>
        <fullName evidence="6">Nitrate transporter</fullName>
    </submittedName>
</protein>
<gene>
    <name evidence="6" type="ORF">A6J80_00895</name>
</gene>
<name>A0A1V0GML4_9RHOB</name>
<dbReference type="PANTHER" id="PTHR30024:SF43">
    <property type="entry name" value="BLL4572 PROTEIN"/>
    <property type="match status" value="1"/>
</dbReference>
<keyword evidence="4" id="KW-0997">Cell inner membrane</keyword>
<dbReference type="PANTHER" id="PTHR30024">
    <property type="entry name" value="ALIPHATIC SULFONATES-BINDING PROTEIN-RELATED"/>
    <property type="match status" value="1"/>
</dbReference>
<dbReference type="SUPFAM" id="SSF53850">
    <property type="entry name" value="Periplasmic binding protein-like II"/>
    <property type="match status" value="1"/>
</dbReference>